<proteinExistence type="predicted"/>
<dbReference type="InterPro" id="IPR018750">
    <property type="entry name" value="DUF2306_membrane"/>
</dbReference>
<keyword evidence="1" id="KW-0472">Membrane</keyword>
<feature type="transmembrane region" description="Helical" evidence="1">
    <location>
        <begin position="44"/>
        <end position="61"/>
    </location>
</feature>
<protein>
    <submittedName>
        <fullName evidence="2">DUF2306 domain-containing protein</fullName>
    </submittedName>
</protein>
<feature type="transmembrane region" description="Helical" evidence="1">
    <location>
        <begin position="12"/>
        <end position="32"/>
    </location>
</feature>
<reference evidence="2 3" key="1">
    <citation type="submission" date="2022-05" db="EMBL/GenBank/DDBJ databases">
        <title>Seasonal and diel survey of microbial diversity of the Tyrrhenian coast.</title>
        <authorList>
            <person name="Gattoni G."/>
            <person name="Corral P."/>
        </authorList>
    </citation>
    <scope>NUCLEOTIDE SEQUENCE [LARGE SCALE GENOMIC DNA]</scope>
    <source>
        <strain evidence="2 3">V10</strain>
    </source>
</reference>
<dbReference type="EMBL" id="JALZWP010000007">
    <property type="protein sequence ID" value="MCL1628916.1"/>
    <property type="molecule type" value="Genomic_DNA"/>
</dbReference>
<keyword evidence="1" id="KW-1133">Transmembrane helix</keyword>
<name>A0ABT0M242_9RHOB</name>
<evidence type="ECO:0000313" key="3">
    <source>
        <dbReference type="Proteomes" id="UP001202550"/>
    </source>
</evidence>
<comment type="caution">
    <text evidence="2">The sequence shown here is derived from an EMBL/GenBank/DDBJ whole genome shotgun (WGS) entry which is preliminary data.</text>
</comment>
<evidence type="ECO:0000256" key="1">
    <source>
        <dbReference type="SAM" id="Phobius"/>
    </source>
</evidence>
<gene>
    <name evidence="2" type="ORF">M3N55_09235</name>
</gene>
<dbReference type="Proteomes" id="UP001202550">
    <property type="component" value="Unassembled WGS sequence"/>
</dbReference>
<feature type="transmembrane region" description="Helical" evidence="1">
    <location>
        <begin position="67"/>
        <end position="85"/>
    </location>
</feature>
<feature type="transmembrane region" description="Helical" evidence="1">
    <location>
        <begin position="106"/>
        <end position="124"/>
    </location>
</feature>
<accession>A0ABT0M242</accession>
<keyword evidence="3" id="KW-1185">Reference proteome</keyword>
<evidence type="ECO:0000313" key="2">
    <source>
        <dbReference type="EMBL" id="MCL1628916.1"/>
    </source>
</evidence>
<keyword evidence="1" id="KW-0812">Transmembrane</keyword>
<dbReference type="Pfam" id="PF10067">
    <property type="entry name" value="DUF2306"/>
    <property type="match status" value="1"/>
</dbReference>
<organism evidence="2 3">
    <name type="scientific">Roseinatronobacter domitianus</name>
    <dbReference type="NCBI Taxonomy" id="2940293"/>
    <lineage>
        <taxon>Bacteria</taxon>
        <taxon>Pseudomonadati</taxon>
        <taxon>Pseudomonadota</taxon>
        <taxon>Alphaproteobacteria</taxon>
        <taxon>Rhodobacterales</taxon>
        <taxon>Paracoccaceae</taxon>
        <taxon>Roseinatronobacter</taxon>
    </lineage>
</organism>
<feature type="transmembrane region" description="Helical" evidence="1">
    <location>
        <begin position="136"/>
        <end position="157"/>
    </location>
</feature>
<dbReference type="RefSeq" id="WP_249058241.1">
    <property type="nucleotide sequence ID" value="NZ_JALZWP010000007.1"/>
</dbReference>
<sequence>MTLAPILNAAPIIQIHVAAAVIGILIGPLALYWRQGTRLHKTAGYIWVSTMAVLALSSFGIHSFAVIGPFSPLHGLALFTLWSLYEGVRRARAGEIAIHRRVFRSLYWLGVMVAGLFNFLPGRVINRTVIPETPELGYVLIAFGLGIAMFLVLRPWLQAFWRRYALRTQ</sequence>